<evidence type="ECO:0000313" key="2">
    <source>
        <dbReference type="EMBL" id="QNE17845.1"/>
    </source>
</evidence>
<sequence length="123" mass="13275">MVVPSAIVPVTPAVIATYSSASVSPRLESWIGSPAPYDDSVARAELVAVRGHLDGARQHHEHLVTVERVRLVVVKPCVDGKSPGAEAFRATAGRGQSDEPHPWQLELRRLGRTDDVHSSPSRI</sequence>
<reference evidence="3" key="1">
    <citation type="submission" date="2019-09" db="EMBL/GenBank/DDBJ databases">
        <title>Antimicrobial potential of Antarctic Bacteria.</title>
        <authorList>
            <person name="Benaud N."/>
            <person name="Edwards R.J."/>
            <person name="Ferrari B.C."/>
        </authorList>
    </citation>
    <scope>NUCLEOTIDE SEQUENCE [LARGE SCALE GENOMIC DNA]</scope>
    <source>
        <strain evidence="3">SPB151</strain>
    </source>
</reference>
<dbReference type="AlphaFoldDB" id="A0A7G6WV30"/>
<reference evidence="2 3" key="2">
    <citation type="journal article" date="2020" name="Microbiol. Resour. Announc.">
        <title>Antarctic desert soil bacteria exhibit high novel natural product potential, evaluated through long-read genome sequencing and comparative genomics.</title>
        <authorList>
            <person name="Benaud N."/>
            <person name="Edwards R.J."/>
            <person name="Amos T.G."/>
            <person name="D'Agostino P.M."/>
            <person name="Gutierrez-Chavez C."/>
            <person name="Montgomery K."/>
            <person name="Nicetic I."/>
            <person name="Ferrari B.C."/>
        </authorList>
    </citation>
    <scope>NUCLEOTIDE SEQUENCE [LARGE SCALE GENOMIC DNA]</scope>
    <source>
        <strain evidence="2 3">SPB151</strain>
    </source>
</reference>
<organism evidence="2 3">
    <name type="scientific">Kribbella qitaiheensis</name>
    <dbReference type="NCBI Taxonomy" id="1544730"/>
    <lineage>
        <taxon>Bacteria</taxon>
        <taxon>Bacillati</taxon>
        <taxon>Actinomycetota</taxon>
        <taxon>Actinomycetes</taxon>
        <taxon>Propionibacteriales</taxon>
        <taxon>Kribbellaceae</taxon>
        <taxon>Kribbella</taxon>
    </lineage>
</organism>
<gene>
    <name evidence="2" type="ORF">F1D05_07925</name>
</gene>
<dbReference type="KEGG" id="kqi:F1D05_07925"/>
<keyword evidence="3" id="KW-1185">Reference proteome</keyword>
<protein>
    <submittedName>
        <fullName evidence="2">Uncharacterized protein</fullName>
    </submittedName>
</protein>
<feature type="region of interest" description="Disordered" evidence="1">
    <location>
        <begin position="79"/>
        <end position="123"/>
    </location>
</feature>
<proteinExistence type="predicted"/>
<accession>A0A7G6WV30</accession>
<evidence type="ECO:0000256" key="1">
    <source>
        <dbReference type="SAM" id="MobiDB-lite"/>
    </source>
</evidence>
<evidence type="ECO:0000313" key="3">
    <source>
        <dbReference type="Proteomes" id="UP000515563"/>
    </source>
</evidence>
<dbReference type="RefSeq" id="WP_185446675.1">
    <property type="nucleotide sequence ID" value="NZ_CP043661.1"/>
</dbReference>
<dbReference type="EMBL" id="CP043661">
    <property type="protein sequence ID" value="QNE17845.1"/>
    <property type="molecule type" value="Genomic_DNA"/>
</dbReference>
<feature type="compositionally biased region" description="Basic and acidic residues" evidence="1">
    <location>
        <begin position="96"/>
        <end position="117"/>
    </location>
</feature>
<dbReference type="Proteomes" id="UP000515563">
    <property type="component" value="Chromosome"/>
</dbReference>
<name>A0A7G6WV30_9ACTN</name>